<dbReference type="AlphaFoldDB" id="A0A2S6BXB3"/>
<evidence type="ECO:0000313" key="1">
    <source>
        <dbReference type="EMBL" id="PPJ52089.1"/>
    </source>
</evidence>
<evidence type="ECO:0000313" key="2">
    <source>
        <dbReference type="Proteomes" id="UP000237631"/>
    </source>
</evidence>
<sequence length="224" mass="25365">MSVLPTIQSSIAATRVFGTMELLEMILLDVAYAEIILPDSTLGKHKSRNAYIRSPIILRAVNRDFRNTIDGSSKLLRLRLKAVSPKATQDYYDLTPTLHPQAFGPVHWLGEQHHSYAFINESNFRDSVLLLRAIVFDPARSHEKDKMRENPEASWRELPCWTDGTLVSRVNLEMHYVWYSACRRKSGTVELPTQNLGPAPTLGVLCDAIHRAKVALQTEKIAKE</sequence>
<keyword evidence="2" id="KW-1185">Reference proteome</keyword>
<gene>
    <name evidence="1" type="ORF">CBER1_10041</name>
</gene>
<proteinExistence type="predicted"/>
<organism evidence="1 2">
    <name type="scientific">Cercospora berteroae</name>
    <dbReference type="NCBI Taxonomy" id="357750"/>
    <lineage>
        <taxon>Eukaryota</taxon>
        <taxon>Fungi</taxon>
        <taxon>Dikarya</taxon>
        <taxon>Ascomycota</taxon>
        <taxon>Pezizomycotina</taxon>
        <taxon>Dothideomycetes</taxon>
        <taxon>Dothideomycetidae</taxon>
        <taxon>Mycosphaerellales</taxon>
        <taxon>Mycosphaerellaceae</taxon>
        <taxon>Cercospora</taxon>
    </lineage>
</organism>
<dbReference type="Proteomes" id="UP000237631">
    <property type="component" value="Unassembled WGS sequence"/>
</dbReference>
<dbReference type="EMBL" id="PNEN01001722">
    <property type="protein sequence ID" value="PPJ52089.1"/>
    <property type="molecule type" value="Genomic_DNA"/>
</dbReference>
<dbReference type="OrthoDB" id="3650500at2759"/>
<protein>
    <submittedName>
        <fullName evidence="1">Uncharacterized protein</fullName>
    </submittedName>
</protein>
<comment type="caution">
    <text evidence="1">The sequence shown here is derived from an EMBL/GenBank/DDBJ whole genome shotgun (WGS) entry which is preliminary data.</text>
</comment>
<name>A0A2S6BXB3_9PEZI</name>
<reference evidence="2" key="1">
    <citation type="journal article" date="2017" name="bioRxiv">
        <title>Conservation of a gene cluster reveals novel cercosporin biosynthetic mechanisms and extends production to the genus Colletotrichum.</title>
        <authorList>
            <person name="de Jonge R."/>
            <person name="Ebert M.K."/>
            <person name="Huitt-Roehl C.R."/>
            <person name="Pal P."/>
            <person name="Suttle J.C."/>
            <person name="Spanner R.E."/>
            <person name="Neubauer J.D."/>
            <person name="Jurick W.M.II."/>
            <person name="Stott K.A."/>
            <person name="Secor G.A."/>
            <person name="Thomma B.P.H.J."/>
            <person name="Van de Peer Y."/>
            <person name="Townsend C.A."/>
            <person name="Bolton M.D."/>
        </authorList>
    </citation>
    <scope>NUCLEOTIDE SEQUENCE [LARGE SCALE GENOMIC DNA]</scope>
    <source>
        <strain evidence="2">CBS538.71</strain>
    </source>
</reference>
<accession>A0A2S6BXB3</accession>